<keyword evidence="1" id="KW-0472">Membrane</keyword>
<sequence length="360" mass="41100">MISYLEYIWLEALVDLILSLIIICAADAAACFHSQEKKTQQDGEGRVATFRSAEGECLLVGRGKGSKVGVGGRKGIIGQGSGGLTWVCQEQSQAGRGRVASWWRVQRRRVARWWRVQRRRVVTWSRKMVEADDKKKWKKIKQKKEERKKKKKIESNLILCTSMSDHWASLTLCVRGFNCHPPAIIQLVLAGVVHCSVDQLRATLHFLLENGYFEVQNLCLLGDSSWKGDYLSQANWTDNQYFGPYFNLLEVVKILGPFFFFPRLGSLEEWLGGKNLISLNFFPRLEVGHNDLNKVCIHARLDMGIPRAFPLTSNWYGGCAPEVLRALFRWIEGILKTKIQGLSRFMRTNFSVVEQELGEM</sequence>
<keyword evidence="1" id="KW-1133">Transmembrane helix</keyword>
<dbReference type="AlphaFoldDB" id="A0A0L6V212"/>
<feature type="transmembrane region" description="Helical" evidence="1">
    <location>
        <begin position="12"/>
        <end position="32"/>
    </location>
</feature>
<protein>
    <submittedName>
        <fullName evidence="2">Putative signal peptide protein</fullName>
    </submittedName>
</protein>
<evidence type="ECO:0000313" key="2">
    <source>
        <dbReference type="EMBL" id="KNZ54801.1"/>
    </source>
</evidence>
<evidence type="ECO:0000256" key="1">
    <source>
        <dbReference type="SAM" id="Phobius"/>
    </source>
</evidence>
<dbReference type="Proteomes" id="UP000037035">
    <property type="component" value="Unassembled WGS sequence"/>
</dbReference>
<keyword evidence="1" id="KW-0812">Transmembrane</keyword>
<dbReference type="VEuPathDB" id="FungiDB:VP01_2851g2"/>
<dbReference type="EMBL" id="LAVV01007781">
    <property type="protein sequence ID" value="KNZ54801.1"/>
    <property type="molecule type" value="Genomic_DNA"/>
</dbReference>
<comment type="caution">
    <text evidence="2">The sequence shown here is derived from an EMBL/GenBank/DDBJ whole genome shotgun (WGS) entry which is preliminary data.</text>
</comment>
<proteinExistence type="predicted"/>
<organism evidence="2 3">
    <name type="scientific">Puccinia sorghi</name>
    <dbReference type="NCBI Taxonomy" id="27349"/>
    <lineage>
        <taxon>Eukaryota</taxon>
        <taxon>Fungi</taxon>
        <taxon>Dikarya</taxon>
        <taxon>Basidiomycota</taxon>
        <taxon>Pucciniomycotina</taxon>
        <taxon>Pucciniomycetes</taxon>
        <taxon>Pucciniales</taxon>
        <taxon>Pucciniaceae</taxon>
        <taxon>Puccinia</taxon>
    </lineage>
</organism>
<reference evidence="2 3" key="1">
    <citation type="submission" date="2015-08" db="EMBL/GenBank/DDBJ databases">
        <title>Next Generation Sequencing and Analysis of the Genome of Puccinia sorghi L Schw, the Causal Agent of Maize Common Rust.</title>
        <authorList>
            <person name="Rochi L."/>
            <person name="Burguener G."/>
            <person name="Darino M."/>
            <person name="Turjanski A."/>
            <person name="Kreff E."/>
            <person name="Dieguez M.J."/>
            <person name="Sacco F."/>
        </authorList>
    </citation>
    <scope>NUCLEOTIDE SEQUENCE [LARGE SCALE GENOMIC DNA]</scope>
    <source>
        <strain evidence="2 3">RO10H11247</strain>
    </source>
</reference>
<gene>
    <name evidence="2" type="ORF">VP01_2851g2</name>
</gene>
<evidence type="ECO:0000313" key="3">
    <source>
        <dbReference type="Proteomes" id="UP000037035"/>
    </source>
</evidence>
<name>A0A0L6V212_9BASI</name>
<keyword evidence="3" id="KW-1185">Reference proteome</keyword>
<accession>A0A0L6V212</accession>